<evidence type="ECO:0000313" key="4">
    <source>
        <dbReference type="EMBL" id="KAF7720100.1"/>
    </source>
</evidence>
<dbReference type="InterPro" id="IPR003100">
    <property type="entry name" value="PAZ_dom"/>
</dbReference>
<dbReference type="InterPro" id="IPR036397">
    <property type="entry name" value="RNaseH_sf"/>
</dbReference>
<dbReference type="InterPro" id="IPR003165">
    <property type="entry name" value="Piwi"/>
</dbReference>
<dbReference type="Pfam" id="PF16486">
    <property type="entry name" value="ArgoN"/>
    <property type="match status" value="1"/>
</dbReference>
<dbReference type="InterPro" id="IPR032473">
    <property type="entry name" value="Argonaute_Mid_dom"/>
</dbReference>
<organism evidence="4 5">
    <name type="scientific">Penicillium ucsense</name>
    <dbReference type="NCBI Taxonomy" id="2839758"/>
    <lineage>
        <taxon>Eukaryota</taxon>
        <taxon>Fungi</taxon>
        <taxon>Dikarya</taxon>
        <taxon>Ascomycota</taxon>
        <taxon>Pezizomycotina</taxon>
        <taxon>Eurotiomycetes</taxon>
        <taxon>Eurotiomycetidae</taxon>
        <taxon>Eurotiales</taxon>
        <taxon>Aspergillaceae</taxon>
        <taxon>Penicillium</taxon>
    </lineage>
</organism>
<dbReference type="Pfam" id="PF02171">
    <property type="entry name" value="Piwi"/>
    <property type="match status" value="1"/>
</dbReference>
<dbReference type="PANTHER" id="PTHR22891">
    <property type="entry name" value="EUKARYOTIC TRANSLATION INITIATION FACTOR 2C"/>
    <property type="match status" value="1"/>
</dbReference>
<dbReference type="Pfam" id="PF02170">
    <property type="entry name" value="PAZ"/>
    <property type="match status" value="1"/>
</dbReference>
<evidence type="ECO:0000313" key="5">
    <source>
        <dbReference type="Proteomes" id="UP000631181"/>
    </source>
</evidence>
<protein>
    <recommendedName>
        <fullName evidence="6">Piwi domain-containing protein</fullName>
    </recommendedName>
</protein>
<dbReference type="AlphaFoldDB" id="A0A8J8WB27"/>
<gene>
    <name evidence="4" type="ORF">PECM_000015</name>
</gene>
<dbReference type="Proteomes" id="UP000631181">
    <property type="component" value="Unassembled WGS sequence"/>
</dbReference>
<proteinExistence type="predicted"/>
<dbReference type="Gene3D" id="3.30.420.10">
    <property type="entry name" value="Ribonuclease H-like superfamily/Ribonuclease H"/>
    <property type="match status" value="1"/>
</dbReference>
<dbReference type="SMART" id="SM00950">
    <property type="entry name" value="Piwi"/>
    <property type="match status" value="1"/>
</dbReference>
<dbReference type="InterPro" id="IPR032474">
    <property type="entry name" value="Argonaute_N"/>
</dbReference>
<dbReference type="PROSITE" id="PS50821">
    <property type="entry name" value="PAZ"/>
    <property type="match status" value="1"/>
</dbReference>
<evidence type="ECO:0000256" key="1">
    <source>
        <dbReference type="SAM" id="MobiDB-lite"/>
    </source>
</evidence>
<evidence type="ECO:0008006" key="6">
    <source>
        <dbReference type="Google" id="ProtNLM"/>
    </source>
</evidence>
<dbReference type="SUPFAM" id="SSF101690">
    <property type="entry name" value="PAZ domain"/>
    <property type="match status" value="1"/>
</dbReference>
<dbReference type="Pfam" id="PF16487">
    <property type="entry name" value="ArgoMid"/>
    <property type="match status" value="1"/>
</dbReference>
<reference evidence="4" key="1">
    <citation type="journal article" date="2020" name="Front. Microbiol.">
        <title>Gene regulatory networks of Penicillium echinulatum 2HH and Penicillium oxalicum 114-2 inferred by a computational biology approach.</title>
        <authorList>
            <person name="Lenz A.R."/>
            <person name="Galan-Vasquez E."/>
            <person name="Balbinot E."/>
            <person name="De Abreu F.P."/>
            <person name="De Oliveira N.S."/>
            <person name="Da Rosa L.O."/>
            <person name="De Avila E Silva S."/>
            <person name="Camassola M."/>
            <person name="Dillon A.J.P."/>
            <person name="Perez-Rueda E."/>
        </authorList>
    </citation>
    <scope>NUCLEOTIDE SEQUENCE</scope>
    <source>
        <strain evidence="4">S1M29</strain>
    </source>
</reference>
<evidence type="ECO:0000259" key="2">
    <source>
        <dbReference type="PROSITE" id="PS50821"/>
    </source>
</evidence>
<comment type="caution">
    <text evidence="4">The sequence shown here is derived from an EMBL/GenBank/DDBJ whole genome shotgun (WGS) entry which is preliminary data.</text>
</comment>
<dbReference type="CDD" id="cd02846">
    <property type="entry name" value="PAZ_argonaute_like"/>
    <property type="match status" value="1"/>
</dbReference>
<keyword evidence="5" id="KW-1185">Reference proteome</keyword>
<dbReference type="Gene3D" id="3.40.50.2300">
    <property type="match status" value="1"/>
</dbReference>
<name>A0A8J8WB27_9EURO</name>
<dbReference type="EMBL" id="WIWV01000001">
    <property type="protein sequence ID" value="KAF7720100.1"/>
    <property type="molecule type" value="Genomic_DNA"/>
</dbReference>
<dbReference type="SUPFAM" id="SSF53098">
    <property type="entry name" value="Ribonuclease H-like"/>
    <property type="match status" value="1"/>
</dbReference>
<feature type="compositionally biased region" description="Polar residues" evidence="1">
    <location>
        <begin position="1"/>
        <end position="11"/>
    </location>
</feature>
<dbReference type="OrthoDB" id="10252740at2759"/>
<feature type="domain" description="Piwi" evidence="3">
    <location>
        <begin position="616"/>
        <end position="924"/>
    </location>
</feature>
<dbReference type="PROSITE" id="PS50822">
    <property type="entry name" value="PIWI"/>
    <property type="match status" value="1"/>
</dbReference>
<accession>A0A8J8WB27</accession>
<feature type="region of interest" description="Disordered" evidence="1">
    <location>
        <begin position="1"/>
        <end position="31"/>
    </location>
</feature>
<evidence type="ECO:0000259" key="3">
    <source>
        <dbReference type="PROSITE" id="PS50822"/>
    </source>
</evidence>
<dbReference type="InterPro" id="IPR036085">
    <property type="entry name" value="PAZ_dom_sf"/>
</dbReference>
<dbReference type="Gene3D" id="2.170.260.10">
    <property type="entry name" value="paz domain"/>
    <property type="match status" value="1"/>
</dbReference>
<dbReference type="GO" id="GO:0003723">
    <property type="term" value="F:RNA binding"/>
    <property type="evidence" value="ECO:0007669"/>
    <property type="project" value="InterPro"/>
</dbReference>
<feature type="domain" description="PAZ" evidence="2">
    <location>
        <begin position="323"/>
        <end position="444"/>
    </location>
</feature>
<dbReference type="InterPro" id="IPR012337">
    <property type="entry name" value="RNaseH-like_sf"/>
</dbReference>
<sequence>MSSSQVTSQKGDASDTETKATSVEDLSREVDKATVTDIKESSLADVDTYKNCVVVPLPEVNNQKSSKYSTSGKEIELTVNGYAIQKYPTKPVYMYELQVIAEIQAQEDKRLLPSLDQKLMRRCFRESKERQRLLPDAIHDGAHIVWSLHKLEAGGIREKISFDPPFRHYEGPKRIGGLEAKNPHSREFLTLLSEVQFRVIPKHMLMLKVIEEWLNKKRGFDELVIQSFTFLDHLIRHGPQSRFFEHKRSYFFENIQDMGPELAKIAHQFHYQLPQSATVYREAFQTIRACPRGLMLNLDTAYGVFFSRIGLMGVMRGLLNISHVDDLVKRCMPIHRPRIKPDFYESSGDHVELEKMISGLLVNPEFKGCPNPNRVFKIRKLLPSNARNHMLDIKDRATGAVTNMSVQEYFRSRYNIQLEYPDMLLVEMQDREVVYPPELLILKGLQRYNRKLSARMTALMIQYTAQKPRDRVAHIESCKSIFAHENDPSLRLYGLEIGKSLLRTKARLLPSPEIQFGNSRHNPGISGRWDLRGKKFYKPHTKPLTCWAIGYYPNDRRGFDQRLIDEWHMNFVKSFKQHGGTVRNPPVSLLMTDDIGTSVTKLHDTAKSAYNQPPQLIIMITGIQDVAQYARLKKSCDCRYGVPSQVLQADRCRNGGKPQLHSNVAMKINAKLGGVTAHARSVSGGAGLGPCSMIIGADVTHPMMGVWTPSLAAMSVSKDLQGISYWGGREVNGIRKDIIAESNIRTILLPFFKEWIRTVGKKSPPAIIYYFRDGVSETEYSEVLKVEVKAIRNTMSKAAGKEWQGKMCVIIANKRHHIRAFPASSRPTDSDKNGNPLPGTLIDREVTSPHGWDFFLYSHIALQGTARPVHYTVLLDEVKHEPNHLVNMIYEQCYQYVRSTTSLSVHPAIYYAHLISVRARHHENVTLKGKPAQYGRGVKVSRGMSEAMQANPTESKRAHIPLLPIDDSNDNHLPLGMWYV</sequence>